<comment type="similarity">
    <text evidence="1 3">Belongs to the complex I 30 kDa subunit family.</text>
</comment>
<keyword evidence="6" id="KW-0560">Oxidoreductase</keyword>
<keyword evidence="3" id="KW-0472">Membrane</keyword>
<evidence type="ECO:0000256" key="3">
    <source>
        <dbReference type="HAMAP-Rule" id="MF_01357"/>
    </source>
</evidence>
<reference evidence="7" key="1">
    <citation type="journal article" date="2019" name="Int. J. Syst. Evol. Microbiol.">
        <title>The Global Catalogue of Microorganisms (GCM) 10K type strain sequencing project: providing services to taxonomists for standard genome sequencing and annotation.</title>
        <authorList>
            <consortium name="The Broad Institute Genomics Platform"/>
            <consortium name="The Broad Institute Genome Sequencing Center for Infectious Disease"/>
            <person name="Wu L."/>
            <person name="Ma J."/>
        </authorList>
    </citation>
    <scope>NUCLEOTIDE SEQUENCE [LARGE SCALE GENOMIC DNA]</scope>
    <source>
        <strain evidence="7">CGMCC 1.12989</strain>
    </source>
</reference>
<protein>
    <recommendedName>
        <fullName evidence="3">NADH-quinone oxidoreductase subunit C</fullName>
        <ecNumber evidence="3">7.1.1.-</ecNumber>
    </recommendedName>
    <alternativeName>
        <fullName evidence="3">NADH dehydrogenase I subunit C</fullName>
    </alternativeName>
    <alternativeName>
        <fullName evidence="3">NDH-1 subunit C</fullName>
    </alternativeName>
</protein>
<feature type="compositionally biased region" description="Basic and acidic residues" evidence="4">
    <location>
        <begin position="296"/>
        <end position="309"/>
    </location>
</feature>
<keyword evidence="2 3" id="KW-0813">Transport</keyword>
<name>A0ABV8RQ55_9SPHN</name>
<evidence type="ECO:0000259" key="5">
    <source>
        <dbReference type="Pfam" id="PF00329"/>
    </source>
</evidence>
<dbReference type="HAMAP" id="MF_01357">
    <property type="entry name" value="NDH1_NuoC"/>
    <property type="match status" value="1"/>
</dbReference>
<dbReference type="InterPro" id="IPR037232">
    <property type="entry name" value="NADH_quin_OxRdtase_su_C/D-like"/>
</dbReference>
<sequence length="340" mass="37038">MADQVNHPAPRIASNEGVMAALVAALGASVLDAREEYGEITLTVSRDEVEDALRILRDAHDYQQLMEIAGVDYPQRAERFEVVYHLLSLTKNHRIRVKCMTDEAHPVPTVTTLWPVAGWLEREVFDMYGVLFAGNTDLRRILTDYGFQGHPFRKDFPLTGYVELRYSEEDKRVVYEPVELAQDLRTFDFMSPWEGADYVLPGDEKAVPAPAPAPAPAASAPAASAPAPVATEPRSRGAPKVDKPKTTDKPADTGAGAKANAEAAKKTSATVTKASPNDARAASNARKSQPNVPKRTKIDETAPEPTEKRPARKPRASKTHDTAPATKPRARRTKPDGGAA</sequence>
<dbReference type="InterPro" id="IPR001268">
    <property type="entry name" value="NADH_UbQ_OxRdtase_30kDa_su"/>
</dbReference>
<dbReference type="EC" id="7.1.1.-" evidence="3"/>
<feature type="region of interest" description="Disordered" evidence="4">
    <location>
        <begin position="207"/>
        <end position="340"/>
    </location>
</feature>
<accession>A0ABV8RQ55</accession>
<keyword evidence="3" id="KW-0830">Ubiquinone</keyword>
<feature type="compositionally biased region" description="Low complexity" evidence="4">
    <location>
        <begin position="216"/>
        <end position="230"/>
    </location>
</feature>
<evidence type="ECO:0000256" key="1">
    <source>
        <dbReference type="ARBA" id="ARBA00007569"/>
    </source>
</evidence>
<comment type="subcellular location">
    <subcellularLocation>
        <location evidence="3">Cell membrane</location>
        <topology evidence="3">Peripheral membrane protein</topology>
        <orientation evidence="3">Cytoplasmic side</orientation>
    </subcellularLocation>
</comment>
<comment type="subunit">
    <text evidence="3">NDH-1 is composed of 14 different subunits. Subunits NuoB, C, D, E, F, and G constitute the peripheral sector of the complex.</text>
</comment>
<dbReference type="SUPFAM" id="SSF143243">
    <property type="entry name" value="Nqo5-like"/>
    <property type="match status" value="1"/>
</dbReference>
<comment type="function">
    <text evidence="3">NDH-1 shuttles electrons from NADH, via FMN and iron-sulfur (Fe-S) centers, to quinones in the respiratory chain. The immediate electron acceptor for the enzyme in this species is believed to be ubiquinone. Couples the redox reaction to proton translocation (for every two electrons transferred, four hydrogen ions are translocated across the cytoplasmic membrane), and thus conserves the redox energy in a proton gradient.</text>
</comment>
<dbReference type="EMBL" id="JBHSDR010000006">
    <property type="protein sequence ID" value="MFC4295518.1"/>
    <property type="molecule type" value="Genomic_DNA"/>
</dbReference>
<feature type="domain" description="NADH:ubiquinone oxidoreductase 30kDa subunit" evidence="5">
    <location>
        <begin position="42"/>
        <end position="161"/>
    </location>
</feature>
<dbReference type="NCBIfam" id="TIGR01961">
    <property type="entry name" value="NuoC_fam"/>
    <property type="match status" value="1"/>
</dbReference>
<comment type="caution">
    <text evidence="6">The sequence shown here is derived from an EMBL/GenBank/DDBJ whole genome shotgun (WGS) entry which is preliminary data.</text>
</comment>
<dbReference type="Pfam" id="PF00329">
    <property type="entry name" value="Complex1_30kDa"/>
    <property type="match status" value="1"/>
</dbReference>
<dbReference type="NCBIfam" id="NF004733">
    <property type="entry name" value="PRK06074.1-5"/>
    <property type="match status" value="1"/>
</dbReference>
<proteinExistence type="inferred from homology"/>
<dbReference type="Gene3D" id="3.30.460.80">
    <property type="entry name" value="NADH:ubiquinone oxidoreductase, 30kDa subunit"/>
    <property type="match status" value="1"/>
</dbReference>
<keyword evidence="3" id="KW-0874">Quinone</keyword>
<evidence type="ECO:0000256" key="4">
    <source>
        <dbReference type="SAM" id="MobiDB-lite"/>
    </source>
</evidence>
<feature type="compositionally biased region" description="Low complexity" evidence="4">
    <location>
        <begin position="252"/>
        <end position="274"/>
    </location>
</feature>
<evidence type="ECO:0000256" key="2">
    <source>
        <dbReference type="ARBA" id="ARBA00022448"/>
    </source>
</evidence>
<dbReference type="PANTHER" id="PTHR10884">
    <property type="entry name" value="NADH DEHYDROGENASE UBIQUINONE IRON-SULFUR PROTEIN 3"/>
    <property type="match status" value="1"/>
</dbReference>
<evidence type="ECO:0000313" key="6">
    <source>
        <dbReference type="EMBL" id="MFC4295518.1"/>
    </source>
</evidence>
<organism evidence="6 7">
    <name type="scientific">Novosphingobium tardum</name>
    <dbReference type="NCBI Taxonomy" id="1538021"/>
    <lineage>
        <taxon>Bacteria</taxon>
        <taxon>Pseudomonadati</taxon>
        <taxon>Pseudomonadota</taxon>
        <taxon>Alphaproteobacteria</taxon>
        <taxon>Sphingomonadales</taxon>
        <taxon>Sphingomonadaceae</taxon>
        <taxon>Novosphingobium</taxon>
    </lineage>
</organism>
<evidence type="ECO:0000313" key="7">
    <source>
        <dbReference type="Proteomes" id="UP001595828"/>
    </source>
</evidence>
<dbReference type="InterPro" id="IPR010218">
    <property type="entry name" value="NADH_DH_suC"/>
</dbReference>
<keyword evidence="7" id="KW-1185">Reference proteome</keyword>
<gene>
    <name evidence="3" type="primary">nuoC</name>
    <name evidence="6" type="ORF">ACFO0A_10680</name>
</gene>
<dbReference type="RefSeq" id="WP_379538991.1">
    <property type="nucleotide sequence ID" value="NZ_JBHSDR010000006.1"/>
</dbReference>
<dbReference type="PANTHER" id="PTHR10884:SF14">
    <property type="entry name" value="NADH DEHYDROGENASE [UBIQUINONE] IRON-SULFUR PROTEIN 3, MITOCHONDRIAL"/>
    <property type="match status" value="1"/>
</dbReference>
<keyword evidence="3" id="KW-1278">Translocase</keyword>
<comment type="catalytic activity">
    <reaction evidence="3">
        <text>a quinone + NADH + 5 H(+)(in) = a quinol + NAD(+) + 4 H(+)(out)</text>
        <dbReference type="Rhea" id="RHEA:57888"/>
        <dbReference type="ChEBI" id="CHEBI:15378"/>
        <dbReference type="ChEBI" id="CHEBI:24646"/>
        <dbReference type="ChEBI" id="CHEBI:57540"/>
        <dbReference type="ChEBI" id="CHEBI:57945"/>
        <dbReference type="ChEBI" id="CHEBI:132124"/>
    </reaction>
</comment>
<keyword evidence="3" id="KW-0520">NAD</keyword>
<dbReference type="GO" id="GO:0050136">
    <property type="term" value="F:NADH dehydrogenase (quinone) (non-electrogenic) activity"/>
    <property type="evidence" value="ECO:0007669"/>
    <property type="project" value="UniProtKB-EC"/>
</dbReference>
<dbReference type="Proteomes" id="UP001595828">
    <property type="component" value="Unassembled WGS sequence"/>
</dbReference>
<keyword evidence="3" id="KW-1003">Cell membrane</keyword>
<feature type="compositionally biased region" description="Basic and acidic residues" evidence="4">
    <location>
        <begin position="233"/>
        <end position="251"/>
    </location>
</feature>